<evidence type="ECO:0000313" key="2">
    <source>
        <dbReference type="Proteomes" id="UP000018727"/>
    </source>
</evidence>
<dbReference type="RefSeq" id="WP_023925255.1">
    <property type="nucleotide sequence ID" value="NZ_KI669448.1"/>
</dbReference>
<comment type="caution">
    <text evidence="1">The sequence shown here is derived from an EMBL/GenBank/DDBJ whole genome shotgun (WGS) entry which is preliminary data.</text>
</comment>
<dbReference type="PATRIC" id="fig|1073366.3.peg.787"/>
<gene>
    <name evidence="1" type="ORF">HMPREF1173_00759</name>
</gene>
<dbReference type="HOGENOM" id="CLU_2827614_0_0_10"/>
<keyword evidence="2" id="KW-1185">Reference proteome</keyword>
<reference evidence="1 2" key="1">
    <citation type="submission" date="2013-10" db="EMBL/GenBank/DDBJ databases">
        <title>The Genome Sequence of Prevotella nigrescens CC14M.</title>
        <authorList>
            <consortium name="The Broad Institute Genomics Platform"/>
            <person name="Earl A."/>
            <person name="Allen-Vercoe E."/>
            <person name="Daigneault M."/>
            <person name="Young S.K."/>
            <person name="Zeng Q."/>
            <person name="Gargeya S."/>
            <person name="Fitzgerald M."/>
            <person name="Abouelleil A."/>
            <person name="Alvarado L."/>
            <person name="Chapman S.B."/>
            <person name="Gainer-Dewar J."/>
            <person name="Goldberg J."/>
            <person name="Griggs A."/>
            <person name="Gujja S."/>
            <person name="Hansen M."/>
            <person name="Howarth C."/>
            <person name="Imamovic A."/>
            <person name="Ireland A."/>
            <person name="Larimer J."/>
            <person name="McCowan C."/>
            <person name="Murphy C."/>
            <person name="Pearson M."/>
            <person name="Poon T.W."/>
            <person name="Priest M."/>
            <person name="Roberts A."/>
            <person name="Saif S."/>
            <person name="Shea T."/>
            <person name="Sykes S."/>
            <person name="Wortman J."/>
            <person name="Nusbaum C."/>
            <person name="Birren B."/>
        </authorList>
    </citation>
    <scope>NUCLEOTIDE SEQUENCE [LARGE SCALE GENOMIC DNA]</scope>
    <source>
        <strain evidence="1 2">CC14M</strain>
    </source>
</reference>
<evidence type="ECO:0000313" key="1">
    <source>
        <dbReference type="EMBL" id="ETD29206.1"/>
    </source>
</evidence>
<name>V8CR30_9BACT</name>
<dbReference type="AlphaFoldDB" id="V8CR30"/>
<dbReference type="EMBL" id="AZJH01000010">
    <property type="protein sequence ID" value="ETD29206.1"/>
    <property type="molecule type" value="Genomic_DNA"/>
</dbReference>
<sequence length="66" mass="7843">MLNPKPSVYKYQESNGVRFYDTAANGLPHRFLRNLGQMERMEKPLRTTCDITYIHGHNRVKKYRNS</sequence>
<protein>
    <submittedName>
        <fullName evidence="1">Uncharacterized protein</fullName>
    </submittedName>
</protein>
<organism evidence="1 2">
    <name type="scientific">Prevotella nigrescens CC14M</name>
    <dbReference type="NCBI Taxonomy" id="1073366"/>
    <lineage>
        <taxon>Bacteria</taxon>
        <taxon>Pseudomonadati</taxon>
        <taxon>Bacteroidota</taxon>
        <taxon>Bacteroidia</taxon>
        <taxon>Bacteroidales</taxon>
        <taxon>Prevotellaceae</taxon>
        <taxon>Prevotella</taxon>
    </lineage>
</organism>
<proteinExistence type="predicted"/>
<dbReference type="Proteomes" id="UP000018727">
    <property type="component" value="Unassembled WGS sequence"/>
</dbReference>
<accession>V8CR30</accession>